<name>F2IKF3_FLUTR</name>
<dbReference type="NCBIfam" id="TIGR03519">
    <property type="entry name" value="T9SS_PorP_fam"/>
    <property type="match status" value="1"/>
</dbReference>
<dbReference type="Proteomes" id="UP000007463">
    <property type="component" value="Chromosome"/>
</dbReference>
<keyword evidence="1" id="KW-0732">Signal</keyword>
<keyword evidence="3" id="KW-1185">Reference proteome</keyword>
<organism evidence="2 3">
    <name type="scientific">Fluviicola taffensis (strain DSM 16823 / NCIMB 13979 / RW262)</name>
    <dbReference type="NCBI Taxonomy" id="755732"/>
    <lineage>
        <taxon>Bacteria</taxon>
        <taxon>Pseudomonadati</taxon>
        <taxon>Bacteroidota</taxon>
        <taxon>Flavobacteriia</taxon>
        <taxon>Flavobacteriales</taxon>
        <taxon>Crocinitomicaceae</taxon>
        <taxon>Fluviicola</taxon>
    </lineage>
</organism>
<dbReference type="eggNOG" id="COG0226">
    <property type="taxonomic scope" value="Bacteria"/>
</dbReference>
<dbReference type="InterPro" id="IPR019861">
    <property type="entry name" value="PorP/SprF_Bacteroidetes"/>
</dbReference>
<evidence type="ECO:0000256" key="1">
    <source>
        <dbReference type="SAM" id="SignalP"/>
    </source>
</evidence>
<proteinExistence type="predicted"/>
<dbReference type="RefSeq" id="WP_013687846.1">
    <property type="nucleotide sequence ID" value="NC_015321.1"/>
</dbReference>
<dbReference type="Pfam" id="PF11751">
    <property type="entry name" value="PorP_SprF"/>
    <property type="match status" value="1"/>
</dbReference>
<dbReference type="OrthoDB" id="1114455at2"/>
<accession>F2IKF3</accession>
<dbReference type="KEGG" id="fte:Fluta_3105"/>
<dbReference type="AlphaFoldDB" id="F2IKF3"/>
<reference evidence="3" key="2">
    <citation type="submission" date="2011-02" db="EMBL/GenBank/DDBJ databases">
        <title>The complete genome of Fluviicola taffensis DSM 16823.</title>
        <authorList>
            <consortium name="US DOE Joint Genome Institute (JGI-PGF)"/>
            <person name="Lucas S."/>
            <person name="Copeland A."/>
            <person name="Lapidus A."/>
            <person name="Bruce D."/>
            <person name="Goodwin L."/>
            <person name="Pitluck S."/>
            <person name="Kyrpides N."/>
            <person name="Mavromatis K."/>
            <person name="Ivanova N."/>
            <person name="Mikhailova N."/>
            <person name="Pagani I."/>
            <person name="Chertkov O."/>
            <person name="Detter J.C."/>
            <person name="Han C."/>
            <person name="Tapia R."/>
            <person name="Land M."/>
            <person name="Hauser L."/>
            <person name="Markowitz V."/>
            <person name="Cheng J.-F."/>
            <person name="Hugenholtz P."/>
            <person name="Woyke T."/>
            <person name="Wu D."/>
            <person name="Tindall B."/>
            <person name="Pomrenke H.G."/>
            <person name="Brambilla E."/>
            <person name="Klenk H.-P."/>
            <person name="Eisen J.A."/>
        </authorList>
    </citation>
    <scope>NUCLEOTIDE SEQUENCE [LARGE SCALE GENOMIC DNA]</scope>
    <source>
        <strain evidence="3">DSM 16823 / RW262 / RW262</strain>
    </source>
</reference>
<feature type="chain" id="PRO_5003283590" evidence="1">
    <location>
        <begin position="21"/>
        <end position="321"/>
    </location>
</feature>
<evidence type="ECO:0000313" key="2">
    <source>
        <dbReference type="EMBL" id="AEA45079.1"/>
    </source>
</evidence>
<feature type="signal peptide" evidence="1">
    <location>
        <begin position="1"/>
        <end position="20"/>
    </location>
</feature>
<gene>
    <name evidence="2" type="ordered locus">Fluta_3105</name>
</gene>
<reference evidence="2 3" key="1">
    <citation type="journal article" date="2011" name="Stand. Genomic Sci.">
        <title>Complete genome sequence of the gliding freshwater bacterium Fluviicola taffensis type strain (RW262).</title>
        <authorList>
            <person name="Woyke T."/>
            <person name="Chertkov O."/>
            <person name="Lapidus A."/>
            <person name="Nolan M."/>
            <person name="Lucas S."/>
            <person name="Del Rio T.G."/>
            <person name="Tice H."/>
            <person name="Cheng J.F."/>
            <person name="Tapia R."/>
            <person name="Han C."/>
            <person name="Goodwin L."/>
            <person name="Pitluck S."/>
            <person name="Liolios K."/>
            <person name="Pagani I."/>
            <person name="Ivanova N."/>
            <person name="Huntemann M."/>
            <person name="Mavromatis K."/>
            <person name="Mikhailova N."/>
            <person name="Pati A."/>
            <person name="Chen A."/>
            <person name="Palaniappan K."/>
            <person name="Land M."/>
            <person name="Hauser L."/>
            <person name="Brambilla E.M."/>
            <person name="Rohde M."/>
            <person name="Mwirichia R."/>
            <person name="Sikorski J."/>
            <person name="Tindall B.J."/>
            <person name="Goker M."/>
            <person name="Bristow J."/>
            <person name="Eisen J.A."/>
            <person name="Markowitz V."/>
            <person name="Hugenholtz P."/>
            <person name="Klenk H.P."/>
            <person name="Kyrpides N.C."/>
        </authorList>
    </citation>
    <scope>NUCLEOTIDE SEQUENCE [LARGE SCALE GENOMIC DNA]</scope>
    <source>
        <strain evidence="3">DSM 16823 / RW262 / RW262</strain>
    </source>
</reference>
<evidence type="ECO:0000313" key="3">
    <source>
        <dbReference type="Proteomes" id="UP000007463"/>
    </source>
</evidence>
<sequence precursor="true">MCKKLLITCLFAAFGLVSYGQQQSLFTNVFANPLHYSPAYAGSTNYHEVSFFNRNQWVGFKNAPKNFYLNFQGSYKNKAKHGYAVQVLTEQIGLLGKTGIYLNYAYQIKMNKKWKIGLGVRPGFVQYRVRLYDAVIADAGDPILTGNSYSGNAFDVNAGFRLYSDKLEVSGTIDHLIGKGFNMPTYNQNLQFHYTLMSSYKFVFKKHWEFRPGILFRYTKPVPAQFSILAQLSYKDKFFGGLNFRTNDAAGIFLGIRIKNRLSITYGYDYSYTKLRKYSAGSHEIGISFIITKNRPSLEEEDDKLNNSILEDIQKEIDKNK</sequence>
<dbReference type="HOGENOM" id="CLU_068235_0_1_10"/>
<dbReference type="EMBL" id="CP002542">
    <property type="protein sequence ID" value="AEA45079.1"/>
    <property type="molecule type" value="Genomic_DNA"/>
</dbReference>
<protein>
    <submittedName>
        <fullName evidence="2">Putative membrane protein</fullName>
    </submittedName>
</protein>
<dbReference type="STRING" id="755732.Fluta_3105"/>